<dbReference type="GeneID" id="104760098"/>
<dbReference type="RefSeq" id="XP_010481249.1">
    <property type="nucleotide sequence ID" value="XM_010482947.1"/>
</dbReference>
<proteinExistence type="predicted"/>
<sequence length="263" mass="30067">MENKVNFIKSWVKYAMFRNVENISLEVHDHGYRIPASFFMNSSVKELNVELASSNMVHGCSLTLYCCKGLGFLDLSKMFHLRTLEINSHVESSMNIVAPHIHCLRLINSQLPCTLVDASSLTEAKLDICIRSRDRIFKGDFLQAMVLGMLEKLQHVEKLTFGGNFLQEVFLTKFLISQGLNPEKCWRSKDGVILNRSRQIVASKHVISFIEIMLKNTEKLDKMVIQLDERYLSCKFKDLMIPLLPPNNNVSIALSSKPMILDE</sequence>
<reference evidence="1" key="1">
    <citation type="journal article" date="2014" name="Nat. Commun.">
        <title>The emerging biofuel crop Camelina sativa retains a highly undifferentiated hexaploid genome structure.</title>
        <authorList>
            <person name="Kagale S."/>
            <person name="Koh C."/>
            <person name="Nixon J."/>
            <person name="Bollina V."/>
            <person name="Clarke W.E."/>
            <person name="Tuteja R."/>
            <person name="Spillane C."/>
            <person name="Robinson S.J."/>
            <person name="Links M.G."/>
            <person name="Clarke C."/>
            <person name="Higgins E.E."/>
            <person name="Huebert T."/>
            <person name="Sharpe A.G."/>
            <person name="Parkin I.A."/>
        </authorList>
    </citation>
    <scope>NUCLEOTIDE SEQUENCE [LARGE SCALE GENOMIC DNA]</scope>
    <source>
        <strain evidence="1">cv. DH55</strain>
    </source>
</reference>
<gene>
    <name evidence="2" type="primary">LOC104760098</name>
</gene>
<protein>
    <submittedName>
        <fullName evidence="2">F-box/LRR-repeat protein At3g18150</fullName>
    </submittedName>
</protein>
<accession>A0ABM0X5Y1</accession>
<evidence type="ECO:0000313" key="1">
    <source>
        <dbReference type="Proteomes" id="UP000694864"/>
    </source>
</evidence>
<organism evidence="1 2">
    <name type="scientific">Camelina sativa</name>
    <name type="common">False flax</name>
    <name type="synonym">Myagrum sativum</name>
    <dbReference type="NCBI Taxonomy" id="90675"/>
    <lineage>
        <taxon>Eukaryota</taxon>
        <taxon>Viridiplantae</taxon>
        <taxon>Streptophyta</taxon>
        <taxon>Embryophyta</taxon>
        <taxon>Tracheophyta</taxon>
        <taxon>Spermatophyta</taxon>
        <taxon>Magnoliopsida</taxon>
        <taxon>eudicotyledons</taxon>
        <taxon>Gunneridae</taxon>
        <taxon>Pentapetalae</taxon>
        <taxon>rosids</taxon>
        <taxon>malvids</taxon>
        <taxon>Brassicales</taxon>
        <taxon>Brassicaceae</taxon>
        <taxon>Camelineae</taxon>
        <taxon>Camelina</taxon>
    </lineage>
</organism>
<reference evidence="2" key="2">
    <citation type="submission" date="2025-08" db="UniProtKB">
        <authorList>
            <consortium name="RefSeq"/>
        </authorList>
    </citation>
    <scope>IDENTIFICATION</scope>
    <source>
        <tissue evidence="2">Leaf</tissue>
    </source>
</reference>
<dbReference type="Proteomes" id="UP000694864">
    <property type="component" value="Chromosome 17"/>
</dbReference>
<keyword evidence="1" id="KW-1185">Reference proteome</keyword>
<evidence type="ECO:0000313" key="2">
    <source>
        <dbReference type="RefSeq" id="XP_010481249.1"/>
    </source>
</evidence>
<name>A0ABM0X5Y1_CAMSA</name>